<dbReference type="GO" id="GO:0016491">
    <property type="term" value="F:oxidoreductase activity"/>
    <property type="evidence" value="ECO:0007669"/>
    <property type="project" value="UniProtKB-KW"/>
</dbReference>
<evidence type="ECO:0000256" key="1">
    <source>
        <dbReference type="ARBA" id="ARBA00006484"/>
    </source>
</evidence>
<name>A0A9P9E2T4_9HYPO</name>
<dbReference type="PANTHER" id="PTHR24321">
    <property type="entry name" value="DEHYDROGENASES, SHORT CHAIN"/>
    <property type="match status" value="1"/>
</dbReference>
<gene>
    <name evidence="3" type="ORF">B0J13DRAFT_644519</name>
</gene>
<proteinExistence type="inferred from homology"/>
<reference evidence="3" key="1">
    <citation type="journal article" date="2021" name="Nat. Commun.">
        <title>Genetic determinants of endophytism in the Arabidopsis root mycobiome.</title>
        <authorList>
            <person name="Mesny F."/>
            <person name="Miyauchi S."/>
            <person name="Thiergart T."/>
            <person name="Pickel B."/>
            <person name="Atanasova L."/>
            <person name="Karlsson M."/>
            <person name="Huettel B."/>
            <person name="Barry K.W."/>
            <person name="Haridas S."/>
            <person name="Chen C."/>
            <person name="Bauer D."/>
            <person name="Andreopoulos W."/>
            <person name="Pangilinan J."/>
            <person name="LaButti K."/>
            <person name="Riley R."/>
            <person name="Lipzen A."/>
            <person name="Clum A."/>
            <person name="Drula E."/>
            <person name="Henrissat B."/>
            <person name="Kohler A."/>
            <person name="Grigoriev I.V."/>
            <person name="Martin F.M."/>
            <person name="Hacquard S."/>
        </authorList>
    </citation>
    <scope>NUCLEOTIDE SEQUENCE</scope>
    <source>
        <strain evidence="3">MPI-CAGE-AT-0021</strain>
    </source>
</reference>
<dbReference type="InterPro" id="IPR002347">
    <property type="entry name" value="SDR_fam"/>
</dbReference>
<evidence type="ECO:0000313" key="4">
    <source>
        <dbReference type="Proteomes" id="UP000717696"/>
    </source>
</evidence>
<keyword evidence="4" id="KW-1185">Reference proteome</keyword>
<dbReference type="OrthoDB" id="414540at2759"/>
<dbReference type="Proteomes" id="UP000717696">
    <property type="component" value="Unassembled WGS sequence"/>
</dbReference>
<dbReference type="PANTHER" id="PTHR24321:SF8">
    <property type="entry name" value="ESTRADIOL 17-BETA-DEHYDROGENASE 8-RELATED"/>
    <property type="match status" value="1"/>
</dbReference>
<dbReference type="Gene3D" id="3.40.50.720">
    <property type="entry name" value="NAD(P)-binding Rossmann-like Domain"/>
    <property type="match status" value="1"/>
</dbReference>
<comment type="similarity">
    <text evidence="1">Belongs to the short-chain dehydrogenases/reductases (SDR) family.</text>
</comment>
<keyword evidence="2" id="KW-0560">Oxidoreductase</keyword>
<dbReference type="SUPFAM" id="SSF51735">
    <property type="entry name" value="NAD(P)-binding Rossmann-fold domains"/>
    <property type="match status" value="1"/>
</dbReference>
<dbReference type="InterPro" id="IPR036291">
    <property type="entry name" value="NAD(P)-bd_dom_sf"/>
</dbReference>
<dbReference type="PRINTS" id="PR00081">
    <property type="entry name" value="GDHRDH"/>
</dbReference>
<organism evidence="3 4">
    <name type="scientific">Dactylonectria estremocensis</name>
    <dbReference type="NCBI Taxonomy" id="1079267"/>
    <lineage>
        <taxon>Eukaryota</taxon>
        <taxon>Fungi</taxon>
        <taxon>Dikarya</taxon>
        <taxon>Ascomycota</taxon>
        <taxon>Pezizomycotina</taxon>
        <taxon>Sordariomycetes</taxon>
        <taxon>Hypocreomycetidae</taxon>
        <taxon>Hypocreales</taxon>
        <taxon>Nectriaceae</taxon>
        <taxon>Dactylonectria</taxon>
    </lineage>
</organism>
<sequence length="304" mass="31752">MLEISLKGQVGIVTGAGSAYGIGRSMVLAAASAGAAVVYACDLNLGALEALKEATKATGTCCQVEGRQLDVSSEEQTVALLRDILKKHGRFDFFFANAGYAIYRPLHELSSEHFMRAVEVMQKGPYLAVKHGAQAMSVCSPDKPKSKGSIVITSSCAAFGGAYADLAYTAVKNACNGIVESGSVQLASSNIRVNGIAPGATKSSILTSSTLAESGNPYKLEASKDEIAKTHSQFFERGGLYADEQKYYNRAAEPEEIAYIATFLSSDLAAAVNGQILLADSGKTIAATGEGFTGPVPATPPFKL</sequence>
<evidence type="ECO:0000313" key="3">
    <source>
        <dbReference type="EMBL" id="KAH7129697.1"/>
    </source>
</evidence>
<dbReference type="AlphaFoldDB" id="A0A9P9E2T4"/>
<evidence type="ECO:0000256" key="2">
    <source>
        <dbReference type="ARBA" id="ARBA00023002"/>
    </source>
</evidence>
<dbReference type="Pfam" id="PF00106">
    <property type="entry name" value="adh_short"/>
    <property type="match status" value="1"/>
</dbReference>
<dbReference type="CDD" id="cd05233">
    <property type="entry name" value="SDR_c"/>
    <property type="match status" value="1"/>
</dbReference>
<dbReference type="EMBL" id="JAGMUU010000020">
    <property type="protein sequence ID" value="KAH7129697.1"/>
    <property type="molecule type" value="Genomic_DNA"/>
</dbReference>
<protein>
    <submittedName>
        <fullName evidence="3">Uncharacterized protein</fullName>
    </submittedName>
</protein>
<accession>A0A9P9E2T4</accession>
<comment type="caution">
    <text evidence="3">The sequence shown here is derived from an EMBL/GenBank/DDBJ whole genome shotgun (WGS) entry which is preliminary data.</text>
</comment>